<dbReference type="InterPro" id="IPR050697">
    <property type="entry name" value="Adenylyl/Guanylyl_Cyclase_3/4"/>
</dbReference>
<dbReference type="Proteomes" id="UP001185755">
    <property type="component" value="Unassembled WGS sequence"/>
</dbReference>
<dbReference type="RefSeq" id="WP_317566114.1">
    <property type="nucleotide sequence ID" value="NZ_JAWLJX010000009.1"/>
</dbReference>
<evidence type="ECO:0000256" key="5">
    <source>
        <dbReference type="SAM" id="MobiDB-lite"/>
    </source>
</evidence>
<name>A0ABU4BIG2_9NOCA</name>
<evidence type="ECO:0000313" key="7">
    <source>
        <dbReference type="EMBL" id="MDV6263997.1"/>
    </source>
</evidence>
<dbReference type="PANTHER" id="PTHR43081:SF17">
    <property type="entry name" value="BLL5647 PROTEIN"/>
    <property type="match status" value="1"/>
</dbReference>
<feature type="domain" description="Guanylate cyclase" evidence="6">
    <location>
        <begin position="13"/>
        <end position="93"/>
    </location>
</feature>
<dbReference type="Pfam" id="PF00211">
    <property type="entry name" value="Guanylate_cyc"/>
    <property type="match status" value="1"/>
</dbReference>
<organism evidence="7 8">
    <name type="scientific">Rhodococcoides yunnanense</name>
    <dbReference type="NCBI Taxonomy" id="278209"/>
    <lineage>
        <taxon>Bacteria</taxon>
        <taxon>Bacillati</taxon>
        <taxon>Actinomycetota</taxon>
        <taxon>Actinomycetes</taxon>
        <taxon>Mycobacteriales</taxon>
        <taxon>Nocardiaceae</taxon>
        <taxon>Rhodococcoides</taxon>
    </lineage>
</organism>
<evidence type="ECO:0000256" key="1">
    <source>
        <dbReference type="ARBA" id="ARBA00004651"/>
    </source>
</evidence>
<comment type="subcellular location">
    <subcellularLocation>
        <location evidence="1">Cell membrane</location>
        <topology evidence="1">Multi-pass membrane protein</topology>
    </subcellularLocation>
</comment>
<evidence type="ECO:0000259" key="6">
    <source>
        <dbReference type="PROSITE" id="PS50125"/>
    </source>
</evidence>
<dbReference type="EMBL" id="JAWLJX010000009">
    <property type="protein sequence ID" value="MDV6263997.1"/>
    <property type="molecule type" value="Genomic_DNA"/>
</dbReference>
<keyword evidence="4" id="KW-0472">Membrane</keyword>
<evidence type="ECO:0000313" key="8">
    <source>
        <dbReference type="Proteomes" id="UP001185755"/>
    </source>
</evidence>
<feature type="region of interest" description="Disordered" evidence="5">
    <location>
        <begin position="139"/>
        <end position="172"/>
    </location>
</feature>
<dbReference type="PROSITE" id="PS50125">
    <property type="entry name" value="GUANYLATE_CYCLASE_2"/>
    <property type="match status" value="1"/>
</dbReference>
<keyword evidence="7" id="KW-0456">Lyase</keyword>
<dbReference type="CDD" id="cd07302">
    <property type="entry name" value="CHD"/>
    <property type="match status" value="1"/>
</dbReference>
<comment type="caution">
    <text evidence="7">The sequence shown here is derived from an EMBL/GenBank/DDBJ whole genome shotgun (WGS) entry which is preliminary data.</text>
</comment>
<dbReference type="InterPro" id="IPR001054">
    <property type="entry name" value="A/G_cyclase"/>
</dbReference>
<comment type="similarity">
    <text evidence="2">Belongs to the adenylyl cyclase class-3 family.</text>
</comment>
<dbReference type="PANTHER" id="PTHR43081">
    <property type="entry name" value="ADENYLATE CYCLASE, TERMINAL-DIFFERENTIATION SPECIFIC-RELATED"/>
    <property type="match status" value="1"/>
</dbReference>
<dbReference type="GO" id="GO:0016829">
    <property type="term" value="F:lyase activity"/>
    <property type="evidence" value="ECO:0007669"/>
    <property type="project" value="UniProtKB-KW"/>
</dbReference>
<dbReference type="Gene3D" id="3.30.70.1230">
    <property type="entry name" value="Nucleotide cyclase"/>
    <property type="match status" value="1"/>
</dbReference>
<reference evidence="7 8" key="1">
    <citation type="submission" date="2023-10" db="EMBL/GenBank/DDBJ databases">
        <title>Development of a sustainable strategy for remediation of hydrocarbon-contaminated territories based on the waste exchange concept.</title>
        <authorList>
            <person name="Krivoruchko A."/>
        </authorList>
    </citation>
    <scope>NUCLEOTIDE SEQUENCE [LARGE SCALE GENOMIC DNA]</scope>
    <source>
        <strain evidence="7 8">IEGM 1323</strain>
    </source>
</reference>
<sequence>MSSTTVFRGHANKFIGDGLLAVFGAPERVDDHAECAVAAALEMVALVDSNYGETLRVGVGINSGPVVAGTIGGGGRLDFTVIGNTVNTTSRVESATKTTGDDVLITEATFRLLHEPDDDWSERPEVDLKGKQQQVRLYGPSREPLDRSVQRHGGWNNVRPAFRKSRKTQKMV</sequence>
<evidence type="ECO:0000256" key="2">
    <source>
        <dbReference type="ARBA" id="ARBA00005381"/>
    </source>
</evidence>
<dbReference type="EC" id="4.6.1.-" evidence="7"/>
<keyword evidence="8" id="KW-1185">Reference proteome</keyword>
<protein>
    <submittedName>
        <fullName evidence="7">Adenylate/guanylate cyclase domain-containing protein</fullName>
        <ecNumber evidence="7">4.6.1.-</ecNumber>
    </submittedName>
</protein>
<dbReference type="SUPFAM" id="SSF55073">
    <property type="entry name" value="Nucleotide cyclase"/>
    <property type="match status" value="1"/>
</dbReference>
<gene>
    <name evidence="7" type="ORF">R3P96_21900</name>
</gene>
<dbReference type="SMART" id="SM00044">
    <property type="entry name" value="CYCc"/>
    <property type="match status" value="1"/>
</dbReference>
<feature type="compositionally biased region" description="Basic residues" evidence="5">
    <location>
        <begin position="161"/>
        <end position="172"/>
    </location>
</feature>
<evidence type="ECO:0000256" key="3">
    <source>
        <dbReference type="ARBA" id="ARBA00022475"/>
    </source>
</evidence>
<evidence type="ECO:0000256" key="4">
    <source>
        <dbReference type="ARBA" id="ARBA00023136"/>
    </source>
</evidence>
<dbReference type="InterPro" id="IPR029787">
    <property type="entry name" value="Nucleotide_cyclase"/>
</dbReference>
<keyword evidence="3" id="KW-1003">Cell membrane</keyword>
<accession>A0ABU4BIG2</accession>
<proteinExistence type="inferred from homology"/>